<name>A0ACB9KHQ9_BAUVA</name>
<keyword evidence="2" id="KW-1185">Reference proteome</keyword>
<comment type="caution">
    <text evidence="1">The sequence shown here is derived from an EMBL/GenBank/DDBJ whole genome shotgun (WGS) entry which is preliminary data.</text>
</comment>
<evidence type="ECO:0000313" key="1">
    <source>
        <dbReference type="EMBL" id="KAI4296769.1"/>
    </source>
</evidence>
<sequence length="238" mass="26981">MDNFYNPFSATTTSTTSSFDIDPVQQYMGHPQCAHFSPSQPAYFPPAPTPQFSFQSPSPLPYDQSLSFPDLHTLQPQDQPPANFPMNPVPMGQPMYSVSFGQSINPAPMQQFTNPAPMGQNLSGMPYWQLQGLSQNEDRTIDEEWLRKKIAREHRKMVRQISRSSATQNQEERLPSGVMGANLQDTTIVDKRLFKFCTPDGTREAEENLPALGDRDKEGIQIELKDVYSDKVWSLKYK</sequence>
<protein>
    <submittedName>
        <fullName evidence="1">Uncharacterized protein</fullName>
    </submittedName>
</protein>
<reference evidence="1 2" key="1">
    <citation type="journal article" date="2022" name="DNA Res.">
        <title>Chromosomal-level genome assembly of the orchid tree Bauhinia variegata (Leguminosae; Cercidoideae) supports the allotetraploid origin hypothesis of Bauhinia.</title>
        <authorList>
            <person name="Zhong Y."/>
            <person name="Chen Y."/>
            <person name="Zheng D."/>
            <person name="Pang J."/>
            <person name="Liu Y."/>
            <person name="Luo S."/>
            <person name="Meng S."/>
            <person name="Qian L."/>
            <person name="Wei D."/>
            <person name="Dai S."/>
            <person name="Zhou R."/>
        </authorList>
    </citation>
    <scope>NUCLEOTIDE SEQUENCE [LARGE SCALE GENOMIC DNA]</scope>
    <source>
        <strain evidence="1">BV-YZ2020</strain>
    </source>
</reference>
<dbReference type="Proteomes" id="UP000828941">
    <property type="component" value="Chromosome 14"/>
</dbReference>
<dbReference type="EMBL" id="CM039439">
    <property type="protein sequence ID" value="KAI4296769.1"/>
    <property type="molecule type" value="Genomic_DNA"/>
</dbReference>
<evidence type="ECO:0000313" key="2">
    <source>
        <dbReference type="Proteomes" id="UP000828941"/>
    </source>
</evidence>
<gene>
    <name evidence="1" type="ORF">L6164_036694</name>
</gene>
<organism evidence="1 2">
    <name type="scientific">Bauhinia variegata</name>
    <name type="common">Purple orchid tree</name>
    <name type="synonym">Phanera variegata</name>
    <dbReference type="NCBI Taxonomy" id="167791"/>
    <lineage>
        <taxon>Eukaryota</taxon>
        <taxon>Viridiplantae</taxon>
        <taxon>Streptophyta</taxon>
        <taxon>Embryophyta</taxon>
        <taxon>Tracheophyta</taxon>
        <taxon>Spermatophyta</taxon>
        <taxon>Magnoliopsida</taxon>
        <taxon>eudicotyledons</taxon>
        <taxon>Gunneridae</taxon>
        <taxon>Pentapetalae</taxon>
        <taxon>rosids</taxon>
        <taxon>fabids</taxon>
        <taxon>Fabales</taxon>
        <taxon>Fabaceae</taxon>
        <taxon>Cercidoideae</taxon>
        <taxon>Cercideae</taxon>
        <taxon>Bauhiniinae</taxon>
        <taxon>Bauhinia</taxon>
    </lineage>
</organism>
<proteinExistence type="predicted"/>
<accession>A0ACB9KHQ9</accession>